<accession>A0A9N9FUU6</accession>
<dbReference type="Pfam" id="PF20147">
    <property type="entry name" value="Crinkler"/>
    <property type="match status" value="1"/>
</dbReference>
<dbReference type="InterPro" id="IPR045379">
    <property type="entry name" value="Crinkler_N"/>
</dbReference>
<dbReference type="GO" id="GO:0043657">
    <property type="term" value="C:host cell"/>
    <property type="evidence" value="ECO:0007669"/>
    <property type="project" value="UniProtKB-SubCell"/>
</dbReference>
<evidence type="ECO:0000259" key="4">
    <source>
        <dbReference type="Pfam" id="PF20147"/>
    </source>
</evidence>
<proteinExistence type="predicted"/>
<dbReference type="EMBL" id="CAJVPK010000895">
    <property type="protein sequence ID" value="CAG8557715.1"/>
    <property type="molecule type" value="Genomic_DNA"/>
</dbReference>
<dbReference type="GO" id="GO:0005576">
    <property type="term" value="C:extracellular region"/>
    <property type="evidence" value="ECO:0007669"/>
    <property type="project" value="UniProtKB-SubCell"/>
</dbReference>
<protein>
    <submittedName>
        <fullName evidence="5">6039_t:CDS:1</fullName>
    </submittedName>
</protein>
<name>A0A9N9FUU6_9GLOM</name>
<evidence type="ECO:0000256" key="2">
    <source>
        <dbReference type="ARBA" id="ARBA00004613"/>
    </source>
</evidence>
<evidence type="ECO:0000313" key="5">
    <source>
        <dbReference type="EMBL" id="CAG8557715.1"/>
    </source>
</evidence>
<organism evidence="5 6">
    <name type="scientific">Diversispora eburnea</name>
    <dbReference type="NCBI Taxonomy" id="1213867"/>
    <lineage>
        <taxon>Eukaryota</taxon>
        <taxon>Fungi</taxon>
        <taxon>Fungi incertae sedis</taxon>
        <taxon>Mucoromycota</taxon>
        <taxon>Glomeromycotina</taxon>
        <taxon>Glomeromycetes</taxon>
        <taxon>Diversisporales</taxon>
        <taxon>Diversisporaceae</taxon>
        <taxon>Diversispora</taxon>
    </lineage>
</organism>
<gene>
    <name evidence="5" type="ORF">DEBURN_LOCUS7425</name>
</gene>
<reference evidence="5" key="1">
    <citation type="submission" date="2021-06" db="EMBL/GenBank/DDBJ databases">
        <authorList>
            <person name="Kallberg Y."/>
            <person name="Tangrot J."/>
            <person name="Rosling A."/>
        </authorList>
    </citation>
    <scope>NUCLEOTIDE SEQUENCE</scope>
    <source>
        <strain evidence="5">AZ414A</strain>
    </source>
</reference>
<dbReference type="Proteomes" id="UP000789706">
    <property type="component" value="Unassembled WGS sequence"/>
</dbReference>
<evidence type="ECO:0000313" key="6">
    <source>
        <dbReference type="Proteomes" id="UP000789706"/>
    </source>
</evidence>
<sequence>MESRYIDINCLVFDMPYSDAFSIKIGCSDMIRIYNGYSICADSLILLKVNKPLGRTNDKLIFNCFEEEKLVAIVKIRDYEWLDTRKYLQVIIKLPEIVRLTTITLNCLVIPSGSPENLSVHDVISLQTSYDETVDKLRLMIRERWAPVFENILPTNFILHHIDRSTSTTIKNQIDFYKLGRGEYGDNSTELSPGKLIYKYFRIQPFSEKIHIIVKLGTQTS</sequence>
<comment type="subcellular location">
    <subcellularLocation>
        <location evidence="1">Host cell</location>
    </subcellularLocation>
    <subcellularLocation>
        <location evidence="2">Secreted</location>
    </subcellularLocation>
</comment>
<dbReference type="AlphaFoldDB" id="A0A9N9FUU6"/>
<keyword evidence="6" id="KW-1185">Reference proteome</keyword>
<evidence type="ECO:0000256" key="3">
    <source>
        <dbReference type="ARBA" id="ARBA00022525"/>
    </source>
</evidence>
<keyword evidence="3" id="KW-0964">Secreted</keyword>
<comment type="caution">
    <text evidence="5">The sequence shown here is derived from an EMBL/GenBank/DDBJ whole genome shotgun (WGS) entry which is preliminary data.</text>
</comment>
<dbReference type="OrthoDB" id="2343913at2759"/>
<evidence type="ECO:0000256" key="1">
    <source>
        <dbReference type="ARBA" id="ARBA00004340"/>
    </source>
</evidence>
<feature type="domain" description="Crinkler effector protein N-terminal" evidence="4">
    <location>
        <begin position="103"/>
        <end position="215"/>
    </location>
</feature>